<reference evidence="1" key="1">
    <citation type="submission" date="2021-01" db="EMBL/GenBank/DDBJ databases">
        <authorList>
            <person name="Corre E."/>
            <person name="Pelletier E."/>
            <person name="Niang G."/>
            <person name="Scheremetjew M."/>
            <person name="Finn R."/>
            <person name="Kale V."/>
            <person name="Holt S."/>
            <person name="Cochrane G."/>
            <person name="Meng A."/>
            <person name="Brown T."/>
            <person name="Cohen L."/>
        </authorList>
    </citation>
    <scope>NUCLEOTIDE SEQUENCE</scope>
    <source>
        <strain evidence="1">CCMP441</strain>
    </source>
</reference>
<proteinExistence type="predicted"/>
<dbReference type="AlphaFoldDB" id="A0A7S0XZT9"/>
<sequence length="260" mass="29403">MIHAPKPVAAKVIAKVIRYWDEDFDVEDRKVWREECVSIEGQEGLKDWLRNMQVGSLSSDLNGGQGTTSFQDLDEGVIYWLKTGTAVSKLSRGMLRLIGWRENQDRALEDEVTRFVGTHENSSHAPLVCRPDLRNVKSKNKKLEFEWDGILCNGKEVIVVEAKQNVFVNMSLHPMTGRDMDYQYNDTVATLVGKWKNFTQALHAGELEAFEEFQHCEVLVFLGGRNFTKEARDVCTENGIYAVFPSGSNFQLAAPGGVRE</sequence>
<evidence type="ECO:0000313" key="1">
    <source>
        <dbReference type="EMBL" id="CAD8749591.1"/>
    </source>
</evidence>
<accession>A0A7S0XZT9</accession>
<gene>
    <name evidence="1" type="ORF">HAND1043_LOCUS16088</name>
</gene>
<organism evidence="1">
    <name type="scientific">Hemiselmis andersenii</name>
    <name type="common">Cryptophyte alga</name>
    <dbReference type="NCBI Taxonomy" id="464988"/>
    <lineage>
        <taxon>Eukaryota</taxon>
        <taxon>Cryptophyceae</taxon>
        <taxon>Cryptomonadales</taxon>
        <taxon>Hemiselmidaceae</taxon>
        <taxon>Hemiselmis</taxon>
    </lineage>
</organism>
<dbReference type="EMBL" id="HBFK01026347">
    <property type="protein sequence ID" value="CAD8749591.1"/>
    <property type="molecule type" value="Transcribed_RNA"/>
</dbReference>
<protein>
    <submittedName>
        <fullName evidence="1">Uncharacterized protein</fullName>
    </submittedName>
</protein>
<name>A0A7S0XZT9_HEMAN</name>